<dbReference type="InterPro" id="IPR036388">
    <property type="entry name" value="WH-like_DNA-bd_sf"/>
</dbReference>
<reference evidence="4" key="1">
    <citation type="journal article" date="2013" name="Genetics">
        <title>The draft genome and transcriptome of Panagrellus redivivus are shaped by the harsh demands of a free-living lifestyle.</title>
        <authorList>
            <person name="Srinivasan J."/>
            <person name="Dillman A.R."/>
            <person name="Macchietto M.G."/>
            <person name="Heikkinen L."/>
            <person name="Lakso M."/>
            <person name="Fracchia K.M."/>
            <person name="Antoshechkin I."/>
            <person name="Mortazavi A."/>
            <person name="Wong G."/>
            <person name="Sternberg P.W."/>
        </authorList>
    </citation>
    <scope>NUCLEOTIDE SEQUENCE [LARGE SCALE GENOMIC DNA]</scope>
    <source>
        <strain evidence="4">MT8872</strain>
    </source>
</reference>
<dbReference type="PANTHER" id="PTHR45957:SF1">
    <property type="entry name" value="ANAPHASE-PROMOTING COMPLEX SUBUNIT 2"/>
    <property type="match status" value="1"/>
</dbReference>
<protein>
    <submittedName>
        <fullName evidence="5">CULLIN_2 domain-containing protein</fullName>
    </submittedName>
</protein>
<comment type="similarity">
    <text evidence="1">Belongs to the cullin family.</text>
</comment>
<evidence type="ECO:0000313" key="4">
    <source>
        <dbReference type="Proteomes" id="UP000492821"/>
    </source>
</evidence>
<dbReference type="PANTHER" id="PTHR45957">
    <property type="entry name" value="ANAPHASE-PROMOTING COMPLEX SUBUNIT 2"/>
    <property type="match status" value="1"/>
</dbReference>
<dbReference type="SUPFAM" id="SSF75632">
    <property type="entry name" value="Cullin homology domain"/>
    <property type="match status" value="1"/>
</dbReference>
<dbReference type="Gene3D" id="1.10.10.10">
    <property type="entry name" value="Winged helix-like DNA-binding domain superfamily/Winged helix DNA-binding domain"/>
    <property type="match status" value="1"/>
</dbReference>
<name>A0A7E4VL86_PANRE</name>
<evidence type="ECO:0000259" key="3">
    <source>
        <dbReference type="PROSITE" id="PS50069"/>
    </source>
</evidence>
<dbReference type="InterPro" id="IPR057975">
    <property type="entry name" value="TPR_ANAPC2"/>
</dbReference>
<evidence type="ECO:0000313" key="5">
    <source>
        <dbReference type="WBParaSite" id="Pan_g22137.t1"/>
    </source>
</evidence>
<dbReference type="InterPro" id="IPR036317">
    <property type="entry name" value="Cullin_homology_sf"/>
</dbReference>
<dbReference type="Pfam" id="PF25773">
    <property type="entry name" value="TPR_ANAPC2"/>
    <property type="match status" value="1"/>
</dbReference>
<organism evidence="4 5">
    <name type="scientific">Panagrellus redivivus</name>
    <name type="common">Microworm</name>
    <dbReference type="NCBI Taxonomy" id="6233"/>
    <lineage>
        <taxon>Eukaryota</taxon>
        <taxon>Metazoa</taxon>
        <taxon>Ecdysozoa</taxon>
        <taxon>Nematoda</taxon>
        <taxon>Chromadorea</taxon>
        <taxon>Rhabditida</taxon>
        <taxon>Tylenchina</taxon>
        <taxon>Panagrolaimomorpha</taxon>
        <taxon>Panagrolaimoidea</taxon>
        <taxon>Panagrolaimidae</taxon>
        <taxon>Panagrellus</taxon>
    </lineage>
</organism>
<sequence>MEVDDEFERSDYPTPYDVIHEQTGDVKPYYPERLMDGRPWSKFIDEFLVEAIDGHLLEHFGKWCSIVIGKDSEELMANYLKFVTRSESFIYKVAVKLNQMYPKDISVLAGMKLMGQRYLNQPAIETFRQILVRAMKYGFALYRDTVLEPTTDPEEELAWDTYFREYAQRIDALINYFDLHDLVVECMTEAFKEIAEFTITRNCSDLTDNDMFARAISENAHLIEWMKMLNPAFHGITSHAMIYFTKTYVHYMIENCYELVVEYYPSTKSNMSQFLKTMKTLRWFGREKFVNKLISQIKQKLLKTGVPTKHILVSYANVAECLAFFDESCVMMHKVCQVIRDYVVTRQDTMRTIIRYVVSERPGLNETKQLTNMAYVDSNLDNVNDEYILAIEETKANVYEVWEPEPVDAEPTESRLIRQSADVFSMLVMIYGTKDMFVKEYRNFLADRLSVNGAHFDFREECAYIEMMKKRFQEGELNQCEVMLDDLLASERMFRNVSDVFDIRIISAEYWPDVNDIEGLDLPMFNQVQDAMGKIFEITKFNTRKLHFYKTYGASAVLKLTMGSVHVHVTVSMLNFHFINLFCEKEEWTMPEFEQKLGLTRAHATKTADWWADRGIIYRDGSVFRLSTDEANWAKLVKEAEERDNRSLPFGDDEEDEDSVEDAEDEDQELVDGMEEFWAYILSNIKMNAKKNNQSNPITAERLLSMFRLFGSPGKPQYQQKHVAMFMSRKVRAGLVYLENGVFKPAV</sequence>
<dbReference type="PROSITE" id="PS50069">
    <property type="entry name" value="CULLIN_2"/>
    <property type="match status" value="1"/>
</dbReference>
<feature type="domain" description="Cullin family profile" evidence="3">
    <location>
        <begin position="375"/>
        <end position="612"/>
    </location>
</feature>
<evidence type="ECO:0000256" key="1">
    <source>
        <dbReference type="PROSITE-ProRule" id="PRU00330"/>
    </source>
</evidence>
<dbReference type="Gene3D" id="1.20.1310.10">
    <property type="entry name" value="Cullin Repeats"/>
    <property type="match status" value="1"/>
</dbReference>
<dbReference type="SMART" id="SM00182">
    <property type="entry name" value="CULLIN"/>
    <property type="match status" value="1"/>
</dbReference>
<feature type="region of interest" description="Disordered" evidence="2">
    <location>
        <begin position="644"/>
        <end position="666"/>
    </location>
</feature>
<keyword evidence="4" id="KW-1185">Reference proteome</keyword>
<dbReference type="GO" id="GO:0070979">
    <property type="term" value="P:protein K11-linked ubiquitination"/>
    <property type="evidence" value="ECO:0007669"/>
    <property type="project" value="TreeGrafter"/>
</dbReference>
<accession>A0A7E4VL86</accession>
<feature type="compositionally biased region" description="Acidic residues" evidence="2">
    <location>
        <begin position="651"/>
        <end position="666"/>
    </location>
</feature>
<dbReference type="InterPro" id="IPR016158">
    <property type="entry name" value="Cullin_homology"/>
</dbReference>
<dbReference type="AlphaFoldDB" id="A0A7E4VL86"/>
<dbReference type="WBParaSite" id="Pan_g22137.t1">
    <property type="protein sequence ID" value="Pan_g22137.t1"/>
    <property type="gene ID" value="Pan_g22137"/>
</dbReference>
<reference evidence="5" key="2">
    <citation type="submission" date="2020-10" db="UniProtKB">
        <authorList>
            <consortium name="WormBaseParasite"/>
        </authorList>
    </citation>
    <scope>IDENTIFICATION</scope>
</reference>
<dbReference type="GO" id="GO:0005680">
    <property type="term" value="C:anaphase-promoting complex"/>
    <property type="evidence" value="ECO:0007669"/>
    <property type="project" value="TreeGrafter"/>
</dbReference>
<dbReference type="Proteomes" id="UP000492821">
    <property type="component" value="Unassembled WGS sequence"/>
</dbReference>
<proteinExistence type="inferred from homology"/>
<dbReference type="InterPro" id="IPR044554">
    <property type="entry name" value="ANAPC2"/>
</dbReference>
<dbReference type="Gene3D" id="3.30.230.130">
    <property type="entry name" value="Cullin, Chain C, Domain 2"/>
    <property type="match status" value="1"/>
</dbReference>
<evidence type="ECO:0000256" key="2">
    <source>
        <dbReference type="SAM" id="MobiDB-lite"/>
    </source>
</evidence>
<dbReference type="GO" id="GO:0007091">
    <property type="term" value="P:metaphase/anaphase transition of mitotic cell cycle"/>
    <property type="evidence" value="ECO:0007669"/>
    <property type="project" value="TreeGrafter"/>
</dbReference>